<name>A0A1Y0EAW8_9RHOB</name>
<dbReference type="Proteomes" id="UP000195273">
    <property type="component" value="Chromosome"/>
</dbReference>
<dbReference type="PRINTS" id="PR00111">
    <property type="entry name" value="ABHYDROLASE"/>
</dbReference>
<reference evidence="4 5" key="1">
    <citation type="submission" date="2017-05" db="EMBL/GenBank/DDBJ databases">
        <title>Genome Sequence of Loktanella vestfoldensis Strain SMR4r Isolated from a Culture of the Diatom Skeletonema marinoi.</title>
        <authorList>
            <person name="Topel M."/>
            <person name="Pinder M.I.M."/>
            <person name="Johansson O.N."/>
            <person name="Kourtchenko O."/>
            <person name="Godhe A."/>
            <person name="Clarke A.K."/>
        </authorList>
    </citation>
    <scope>NUCLEOTIDE SEQUENCE [LARGE SCALE GENOMIC DNA]</scope>
    <source>
        <strain evidence="4 5">SMR4r</strain>
    </source>
</reference>
<keyword evidence="5" id="KW-1185">Reference proteome</keyword>
<dbReference type="SUPFAM" id="SSF53474">
    <property type="entry name" value="alpha/beta-Hydrolases"/>
    <property type="match status" value="1"/>
</dbReference>
<proteinExistence type="inferred from homology"/>
<dbReference type="InterPro" id="IPR029058">
    <property type="entry name" value="AB_hydrolase_fold"/>
</dbReference>
<evidence type="ECO:0000256" key="1">
    <source>
        <dbReference type="ARBA" id="ARBA00010088"/>
    </source>
</evidence>
<dbReference type="KEGG" id="lvs:LOKVESSMR4R_01457"/>
<evidence type="ECO:0000259" key="3">
    <source>
        <dbReference type="Pfam" id="PF12697"/>
    </source>
</evidence>
<dbReference type="STRING" id="1122181.GCA_000382265_00374"/>
<gene>
    <name evidence="4" type="ORF">LOKVESSMR4R_01457</name>
</gene>
<dbReference type="PRINTS" id="PR00793">
    <property type="entry name" value="PROAMNOPTASE"/>
</dbReference>
<dbReference type="InterPro" id="IPR002410">
    <property type="entry name" value="Peptidase_S33"/>
</dbReference>
<dbReference type="Gene3D" id="3.40.50.1820">
    <property type="entry name" value="alpha/beta hydrolase"/>
    <property type="match status" value="1"/>
</dbReference>
<dbReference type="EMBL" id="CP021431">
    <property type="protein sequence ID" value="ARU00774.1"/>
    <property type="molecule type" value="Genomic_DNA"/>
</dbReference>
<dbReference type="OrthoDB" id="9815441at2"/>
<organism evidence="4 5">
    <name type="scientific">Yoonia vestfoldensis</name>
    <dbReference type="NCBI Taxonomy" id="245188"/>
    <lineage>
        <taxon>Bacteria</taxon>
        <taxon>Pseudomonadati</taxon>
        <taxon>Pseudomonadota</taxon>
        <taxon>Alphaproteobacteria</taxon>
        <taxon>Rhodobacterales</taxon>
        <taxon>Paracoccaceae</taxon>
        <taxon>Yoonia</taxon>
    </lineage>
</organism>
<dbReference type="Pfam" id="PF12697">
    <property type="entry name" value="Abhydrolase_6"/>
    <property type="match status" value="1"/>
</dbReference>
<evidence type="ECO:0000313" key="5">
    <source>
        <dbReference type="Proteomes" id="UP000195273"/>
    </source>
</evidence>
<protein>
    <submittedName>
        <fullName evidence="4">Haloalkane dehalogenase</fullName>
    </submittedName>
</protein>
<dbReference type="GO" id="GO:0008233">
    <property type="term" value="F:peptidase activity"/>
    <property type="evidence" value="ECO:0007669"/>
    <property type="project" value="InterPro"/>
</dbReference>
<dbReference type="PANTHER" id="PTHR43689:SF8">
    <property type="entry name" value="ALPHA_BETA-HYDROLASES SUPERFAMILY PROTEIN"/>
    <property type="match status" value="1"/>
</dbReference>
<keyword evidence="2" id="KW-0378">Hydrolase</keyword>
<dbReference type="AlphaFoldDB" id="A0A1Y0EAW8"/>
<accession>A0A1Y0EAW8</accession>
<feature type="domain" description="AB hydrolase-1" evidence="3">
    <location>
        <begin position="60"/>
        <end position="319"/>
    </location>
</feature>
<evidence type="ECO:0000256" key="2">
    <source>
        <dbReference type="ARBA" id="ARBA00022801"/>
    </source>
</evidence>
<evidence type="ECO:0000313" key="4">
    <source>
        <dbReference type="EMBL" id="ARU00774.1"/>
    </source>
</evidence>
<sequence>MALKAIIIAAIALGLGAVLTSGLAAWRAAQITASFPPLGDFVTVTGGRVHYVQAGQGPDVILLHGAGGNLRDYTFALMDQLSTRYRVTAFDRPGLGHSDRVPGVATGPFATQGASPADQVAMLRAAARALDIRAPIVVGHSYGGIVALAWATTGLGRADPTNASAVVSFAGVAMPWPGDLGSYYAVNGSALGGALVIPLISAFVPQSTVDNVVAVTFDPQTPPAGYIRYLGGELALRPATFRANVRQVNRLRPFIVEMAELYPQLTLPIEIIHGTADTSVPIQVHAEELIKIAPTANLVRLEGIGHQPHHASPAAAIAAIDRAAARAGLR</sequence>
<comment type="similarity">
    <text evidence="1">Belongs to the peptidase S33 family.</text>
</comment>
<dbReference type="RefSeq" id="WP_087207052.1">
    <property type="nucleotide sequence ID" value="NZ_CP021431.1"/>
</dbReference>
<dbReference type="InterPro" id="IPR000073">
    <property type="entry name" value="AB_hydrolase_1"/>
</dbReference>
<dbReference type="GO" id="GO:0006508">
    <property type="term" value="P:proteolysis"/>
    <property type="evidence" value="ECO:0007669"/>
    <property type="project" value="InterPro"/>
</dbReference>
<dbReference type="PANTHER" id="PTHR43689">
    <property type="entry name" value="HYDROLASE"/>
    <property type="match status" value="1"/>
</dbReference>